<dbReference type="EC" id="4.3.2.10" evidence="10"/>
<feature type="active site" evidence="10 11">
    <location>
        <position position="178"/>
    </location>
</feature>
<keyword evidence="5 10" id="KW-0315">Glutamine amidotransferase</keyword>
<dbReference type="GO" id="GO:0000107">
    <property type="term" value="F:imidazoleglycerol-phosphate synthase activity"/>
    <property type="evidence" value="ECO:0007669"/>
    <property type="project" value="UniProtKB-UniRule"/>
</dbReference>
<dbReference type="AlphaFoldDB" id="A0A2T2XLL4"/>
<dbReference type="InterPro" id="IPR029062">
    <property type="entry name" value="Class_I_gatase-like"/>
</dbReference>
<comment type="caution">
    <text evidence="13">The sequence shown here is derived from an EMBL/GenBank/DDBJ whole genome shotgun (WGS) entry which is preliminary data.</text>
</comment>
<evidence type="ECO:0000313" key="14">
    <source>
        <dbReference type="Proteomes" id="UP000242972"/>
    </source>
</evidence>
<comment type="catalytic activity">
    <reaction evidence="9 10">
        <text>L-glutamine + H2O = L-glutamate + NH4(+)</text>
        <dbReference type="Rhea" id="RHEA:15889"/>
        <dbReference type="ChEBI" id="CHEBI:15377"/>
        <dbReference type="ChEBI" id="CHEBI:28938"/>
        <dbReference type="ChEBI" id="CHEBI:29985"/>
        <dbReference type="ChEBI" id="CHEBI:58359"/>
        <dbReference type="EC" id="3.5.1.2"/>
    </reaction>
</comment>
<comment type="pathway">
    <text evidence="1 10">Amino-acid biosynthesis; L-histidine biosynthesis; L-histidine from 5-phospho-alpha-D-ribose 1-diphosphate: step 5/9.</text>
</comment>
<evidence type="ECO:0000256" key="1">
    <source>
        <dbReference type="ARBA" id="ARBA00005091"/>
    </source>
</evidence>
<feature type="active site" evidence="10 11">
    <location>
        <position position="180"/>
    </location>
</feature>
<evidence type="ECO:0000256" key="10">
    <source>
        <dbReference type="HAMAP-Rule" id="MF_00278"/>
    </source>
</evidence>
<dbReference type="GO" id="GO:0016829">
    <property type="term" value="F:lyase activity"/>
    <property type="evidence" value="ECO:0007669"/>
    <property type="project" value="UniProtKB-KW"/>
</dbReference>
<dbReference type="UniPathway" id="UPA00031">
    <property type="reaction ID" value="UER00010"/>
</dbReference>
<evidence type="ECO:0000256" key="7">
    <source>
        <dbReference type="ARBA" id="ARBA00023239"/>
    </source>
</evidence>
<keyword evidence="10" id="KW-0963">Cytoplasm</keyword>
<dbReference type="InterPro" id="IPR017926">
    <property type="entry name" value="GATASE"/>
</dbReference>
<comment type="subunit">
    <text evidence="2 10">Heterodimer of HisH and HisF.</text>
</comment>
<dbReference type="Pfam" id="PF00117">
    <property type="entry name" value="GATase"/>
    <property type="match status" value="1"/>
</dbReference>
<keyword evidence="7 10" id="KW-0456">Lyase</keyword>
<dbReference type="PANTHER" id="PTHR42701:SF1">
    <property type="entry name" value="IMIDAZOLE GLYCEROL PHOSPHATE SYNTHASE SUBUNIT HISH"/>
    <property type="match status" value="1"/>
</dbReference>
<evidence type="ECO:0000256" key="6">
    <source>
        <dbReference type="ARBA" id="ARBA00023102"/>
    </source>
</evidence>
<dbReference type="EC" id="3.5.1.2" evidence="10"/>
<reference evidence="13 14" key="1">
    <citation type="journal article" date="2014" name="BMC Genomics">
        <title>Comparison of environmental and isolate Sulfobacillus genomes reveals diverse carbon, sulfur, nitrogen, and hydrogen metabolisms.</title>
        <authorList>
            <person name="Justice N.B."/>
            <person name="Norman A."/>
            <person name="Brown C.T."/>
            <person name="Singh A."/>
            <person name="Thomas B.C."/>
            <person name="Banfield J.F."/>
        </authorList>
    </citation>
    <scope>NUCLEOTIDE SEQUENCE [LARGE SCALE GENOMIC DNA]</scope>
    <source>
        <strain evidence="13">AMDSBA4</strain>
    </source>
</reference>
<evidence type="ECO:0000259" key="12">
    <source>
        <dbReference type="Pfam" id="PF00117"/>
    </source>
</evidence>
<sequence length="200" mass="21639">MFKVAVIDYGNGNLGSLLSALKRLPVSAQVWQNQIDAGPVDAIIFPGVGALGSVIHHLDLSGLRPILEQHVERSHPVLGICLGMQLFFEDGDEGGSGLGWIAGSVPTLKAQVLPHIGWNTVAHSQGDGNGAQDPAYYFVHTYRVLPTNPDIIVGVTEYDGETFPSIVRTHSLYGVQFHPELSGATGHRLLSQWLQEVREK</sequence>
<evidence type="ECO:0000256" key="3">
    <source>
        <dbReference type="ARBA" id="ARBA00022605"/>
    </source>
</evidence>
<name>A0A2T2XLL4_9FIRM</name>
<keyword evidence="6 10" id="KW-0368">Histidine biosynthesis</keyword>
<dbReference type="GO" id="GO:0004359">
    <property type="term" value="F:glutaminase activity"/>
    <property type="evidence" value="ECO:0007669"/>
    <property type="project" value="UniProtKB-EC"/>
</dbReference>
<evidence type="ECO:0000256" key="4">
    <source>
        <dbReference type="ARBA" id="ARBA00022801"/>
    </source>
</evidence>
<feature type="domain" description="Glutamine amidotransferase" evidence="12">
    <location>
        <begin position="6"/>
        <end position="193"/>
    </location>
</feature>
<comment type="catalytic activity">
    <reaction evidence="8 10">
        <text>5-[(5-phospho-1-deoxy-D-ribulos-1-ylimino)methylamino]-1-(5-phospho-beta-D-ribosyl)imidazole-4-carboxamide + L-glutamine = D-erythro-1-(imidazol-4-yl)glycerol 3-phosphate + 5-amino-1-(5-phospho-beta-D-ribosyl)imidazole-4-carboxamide + L-glutamate + H(+)</text>
        <dbReference type="Rhea" id="RHEA:24793"/>
        <dbReference type="ChEBI" id="CHEBI:15378"/>
        <dbReference type="ChEBI" id="CHEBI:29985"/>
        <dbReference type="ChEBI" id="CHEBI:58278"/>
        <dbReference type="ChEBI" id="CHEBI:58359"/>
        <dbReference type="ChEBI" id="CHEBI:58475"/>
        <dbReference type="ChEBI" id="CHEBI:58525"/>
        <dbReference type="EC" id="4.3.2.10"/>
    </reaction>
</comment>
<dbReference type="GO" id="GO:0005737">
    <property type="term" value="C:cytoplasm"/>
    <property type="evidence" value="ECO:0007669"/>
    <property type="project" value="UniProtKB-SubCell"/>
</dbReference>
<feature type="active site" description="Nucleophile" evidence="10 11">
    <location>
        <position position="81"/>
    </location>
</feature>
<dbReference type="PANTHER" id="PTHR42701">
    <property type="entry name" value="IMIDAZOLE GLYCEROL PHOSPHATE SYNTHASE SUBUNIT HISH"/>
    <property type="match status" value="1"/>
</dbReference>
<dbReference type="Gene3D" id="3.40.50.880">
    <property type="match status" value="1"/>
</dbReference>
<dbReference type="SUPFAM" id="SSF52317">
    <property type="entry name" value="Class I glutamine amidotransferase-like"/>
    <property type="match status" value="1"/>
</dbReference>
<accession>A0A2T2XLL4</accession>
<dbReference type="PROSITE" id="PS51273">
    <property type="entry name" value="GATASE_TYPE_1"/>
    <property type="match status" value="1"/>
</dbReference>
<dbReference type="NCBIfam" id="TIGR01855">
    <property type="entry name" value="IMP_synth_hisH"/>
    <property type="match status" value="1"/>
</dbReference>
<dbReference type="HAMAP" id="MF_00278">
    <property type="entry name" value="HisH"/>
    <property type="match status" value="1"/>
</dbReference>
<keyword evidence="4 10" id="KW-0378">Hydrolase</keyword>
<dbReference type="GO" id="GO:0000105">
    <property type="term" value="P:L-histidine biosynthetic process"/>
    <property type="evidence" value="ECO:0007669"/>
    <property type="project" value="UniProtKB-UniRule"/>
</dbReference>
<evidence type="ECO:0000313" key="13">
    <source>
        <dbReference type="EMBL" id="PSR35361.1"/>
    </source>
</evidence>
<dbReference type="InterPro" id="IPR010139">
    <property type="entry name" value="Imidazole-glycPsynth_HisH"/>
</dbReference>
<evidence type="ECO:0000256" key="5">
    <source>
        <dbReference type="ARBA" id="ARBA00022962"/>
    </source>
</evidence>
<comment type="subcellular location">
    <subcellularLocation>
        <location evidence="10">Cytoplasm</location>
    </subcellularLocation>
</comment>
<evidence type="ECO:0000256" key="9">
    <source>
        <dbReference type="ARBA" id="ARBA00049534"/>
    </source>
</evidence>
<evidence type="ECO:0000256" key="11">
    <source>
        <dbReference type="PIRSR" id="PIRSR000495-1"/>
    </source>
</evidence>
<gene>
    <name evidence="10 13" type="primary">hisH</name>
    <name evidence="13" type="ORF">C7B46_01470</name>
</gene>
<dbReference type="EMBL" id="PXYW01000002">
    <property type="protein sequence ID" value="PSR35361.1"/>
    <property type="molecule type" value="Genomic_DNA"/>
</dbReference>
<organism evidence="13 14">
    <name type="scientific">Sulfobacillus benefaciens</name>
    <dbReference type="NCBI Taxonomy" id="453960"/>
    <lineage>
        <taxon>Bacteria</taxon>
        <taxon>Bacillati</taxon>
        <taxon>Bacillota</taxon>
        <taxon>Clostridia</taxon>
        <taxon>Eubacteriales</taxon>
        <taxon>Clostridiales Family XVII. Incertae Sedis</taxon>
        <taxon>Sulfobacillus</taxon>
    </lineage>
</organism>
<dbReference type="PIRSF" id="PIRSF000495">
    <property type="entry name" value="Amidotransf_hisH"/>
    <property type="match status" value="1"/>
</dbReference>
<comment type="function">
    <text evidence="10">IGPS catalyzes the conversion of PRFAR and glutamine to IGP, AICAR and glutamate. The HisH subunit catalyzes the hydrolysis of glutamine to glutamate and ammonia as part of the synthesis of IGP and AICAR. The resulting ammonia molecule is channeled to the active site of HisF.</text>
</comment>
<proteinExistence type="inferred from homology"/>
<evidence type="ECO:0000256" key="8">
    <source>
        <dbReference type="ARBA" id="ARBA00047838"/>
    </source>
</evidence>
<evidence type="ECO:0000256" key="2">
    <source>
        <dbReference type="ARBA" id="ARBA00011152"/>
    </source>
</evidence>
<keyword evidence="3 10" id="KW-0028">Amino-acid biosynthesis</keyword>
<dbReference type="Proteomes" id="UP000242972">
    <property type="component" value="Unassembled WGS sequence"/>
</dbReference>
<protein>
    <recommendedName>
        <fullName evidence="10">Imidazole glycerol phosphate synthase subunit HisH</fullName>
        <ecNumber evidence="10">4.3.2.10</ecNumber>
    </recommendedName>
    <alternativeName>
        <fullName evidence="10">IGP synthase glutaminase subunit</fullName>
        <ecNumber evidence="10">3.5.1.2</ecNumber>
    </alternativeName>
    <alternativeName>
        <fullName evidence="10">IGP synthase subunit HisH</fullName>
    </alternativeName>
    <alternativeName>
        <fullName evidence="10">ImGP synthase subunit HisH</fullName>
        <shortName evidence="10">IGPS subunit HisH</shortName>
    </alternativeName>
</protein>